<dbReference type="GO" id="GO:0003950">
    <property type="term" value="F:NAD+ poly-ADP-ribosyltransferase activity"/>
    <property type="evidence" value="ECO:0007669"/>
    <property type="project" value="UniProtKB-UniRule"/>
</dbReference>
<keyword evidence="5" id="KW-0539">Nucleus</keyword>
<keyword evidence="4 6" id="KW-0520">NAD</keyword>
<dbReference type="GO" id="GO:0003714">
    <property type="term" value="F:transcription corepressor activity"/>
    <property type="evidence" value="ECO:0007669"/>
    <property type="project" value="TreeGrafter"/>
</dbReference>
<proteinExistence type="predicted"/>
<evidence type="ECO:0000256" key="1">
    <source>
        <dbReference type="ARBA" id="ARBA00004123"/>
    </source>
</evidence>
<evidence type="ECO:0000256" key="3">
    <source>
        <dbReference type="ARBA" id="ARBA00022679"/>
    </source>
</evidence>
<sequence length="178" mass="20319">MIEIQSNRSIQVRRREINPAVPITWDMENDNGRKRIPLKFTSIEYVQVLKQFDAANMKGKYTEIRKIERIQNERWFLQYSAHRDAFKQRSNGSPYEKSLFHGCTDVAVDSIINENFNRAYAGVNGIAYGNGCYFSASAEYSHNFAIPNSFGERHMFLAKVLTGKSTIGNPSMKVPPTG</sequence>
<dbReference type="AlphaFoldDB" id="A0A821HCS8"/>
<keyword evidence="2 6" id="KW-0328">Glycosyltransferase</keyword>
<dbReference type="Pfam" id="PF00644">
    <property type="entry name" value="PARP"/>
    <property type="match status" value="1"/>
</dbReference>
<reference evidence="8" key="1">
    <citation type="submission" date="2021-02" db="EMBL/GenBank/DDBJ databases">
        <authorList>
            <person name="Nowell W R."/>
        </authorList>
    </citation>
    <scope>NUCLEOTIDE SEQUENCE</scope>
</reference>
<gene>
    <name evidence="8" type="ORF">UJA718_LOCUS35136</name>
</gene>
<name>A0A821HCS8_9BILA</name>
<evidence type="ECO:0000259" key="7">
    <source>
        <dbReference type="PROSITE" id="PS51059"/>
    </source>
</evidence>
<dbReference type="GO" id="GO:0005634">
    <property type="term" value="C:nucleus"/>
    <property type="evidence" value="ECO:0007669"/>
    <property type="project" value="UniProtKB-SubCell"/>
</dbReference>
<dbReference type="PANTHER" id="PTHR14453">
    <property type="entry name" value="PARP/ZINC FINGER CCCH TYPE DOMAIN CONTAINING PROTEIN"/>
    <property type="match status" value="1"/>
</dbReference>
<accession>A0A821HCS8</accession>
<dbReference type="GO" id="GO:0010629">
    <property type="term" value="P:negative regulation of gene expression"/>
    <property type="evidence" value="ECO:0007669"/>
    <property type="project" value="TreeGrafter"/>
</dbReference>
<dbReference type="PANTHER" id="PTHR14453:SF67">
    <property type="entry name" value="POLY [ADP-RIBOSE] POLYMERASE"/>
    <property type="match status" value="1"/>
</dbReference>
<evidence type="ECO:0000256" key="2">
    <source>
        <dbReference type="ARBA" id="ARBA00022676"/>
    </source>
</evidence>
<dbReference type="GO" id="GO:0005737">
    <property type="term" value="C:cytoplasm"/>
    <property type="evidence" value="ECO:0007669"/>
    <property type="project" value="TreeGrafter"/>
</dbReference>
<keyword evidence="9" id="KW-1185">Reference proteome</keyword>
<evidence type="ECO:0000256" key="6">
    <source>
        <dbReference type="RuleBase" id="RU362114"/>
    </source>
</evidence>
<evidence type="ECO:0000313" key="8">
    <source>
        <dbReference type="EMBL" id="CAF4678828.1"/>
    </source>
</evidence>
<dbReference type="EMBL" id="CAJOBP010032535">
    <property type="protein sequence ID" value="CAF4678828.1"/>
    <property type="molecule type" value="Genomic_DNA"/>
</dbReference>
<feature type="non-terminal residue" evidence="8">
    <location>
        <position position="178"/>
    </location>
</feature>
<evidence type="ECO:0000256" key="5">
    <source>
        <dbReference type="ARBA" id="ARBA00023242"/>
    </source>
</evidence>
<feature type="domain" description="PARP catalytic" evidence="7">
    <location>
        <begin position="21"/>
        <end position="178"/>
    </location>
</feature>
<protein>
    <recommendedName>
        <fullName evidence="6">Poly [ADP-ribose] polymerase</fullName>
        <shortName evidence="6">PARP</shortName>
        <ecNumber evidence="6">2.4.2.-</ecNumber>
    </recommendedName>
</protein>
<comment type="subcellular location">
    <subcellularLocation>
        <location evidence="1">Nucleus</location>
    </subcellularLocation>
</comment>
<keyword evidence="3 6" id="KW-0808">Transferase</keyword>
<dbReference type="Proteomes" id="UP000663873">
    <property type="component" value="Unassembled WGS sequence"/>
</dbReference>
<comment type="caution">
    <text evidence="8">The sequence shown here is derived from an EMBL/GenBank/DDBJ whole genome shotgun (WGS) entry which is preliminary data.</text>
</comment>
<evidence type="ECO:0000313" key="9">
    <source>
        <dbReference type="Proteomes" id="UP000663873"/>
    </source>
</evidence>
<evidence type="ECO:0000256" key="4">
    <source>
        <dbReference type="ARBA" id="ARBA00023027"/>
    </source>
</evidence>
<dbReference type="Gene3D" id="3.90.228.10">
    <property type="match status" value="1"/>
</dbReference>
<dbReference type="EC" id="2.4.2.-" evidence="6"/>
<dbReference type="InterPro" id="IPR052056">
    <property type="entry name" value="Mono-ARTD/PARP"/>
</dbReference>
<dbReference type="InterPro" id="IPR012317">
    <property type="entry name" value="Poly(ADP-ribose)pol_cat_dom"/>
</dbReference>
<dbReference type="SUPFAM" id="SSF56399">
    <property type="entry name" value="ADP-ribosylation"/>
    <property type="match status" value="1"/>
</dbReference>
<organism evidence="8 9">
    <name type="scientific">Rotaria socialis</name>
    <dbReference type="NCBI Taxonomy" id="392032"/>
    <lineage>
        <taxon>Eukaryota</taxon>
        <taxon>Metazoa</taxon>
        <taxon>Spiralia</taxon>
        <taxon>Gnathifera</taxon>
        <taxon>Rotifera</taxon>
        <taxon>Eurotatoria</taxon>
        <taxon>Bdelloidea</taxon>
        <taxon>Philodinida</taxon>
        <taxon>Philodinidae</taxon>
        <taxon>Rotaria</taxon>
    </lineage>
</organism>
<dbReference type="PROSITE" id="PS51059">
    <property type="entry name" value="PARP_CATALYTIC"/>
    <property type="match status" value="1"/>
</dbReference>